<evidence type="ECO:0000256" key="9">
    <source>
        <dbReference type="ARBA" id="ARBA00031996"/>
    </source>
</evidence>
<comment type="subunit">
    <text evidence="4">EntB, EntD, EntE, and EntF form a multienzyme complex called enterobactin synthase.</text>
</comment>
<evidence type="ECO:0000256" key="5">
    <source>
        <dbReference type="ARBA" id="ARBA00019087"/>
    </source>
</evidence>
<feature type="binding site" evidence="12">
    <location>
        <position position="129"/>
    </location>
    <ligand>
        <name>CoA</name>
        <dbReference type="ChEBI" id="CHEBI:57287"/>
    </ligand>
</feature>
<comment type="catalytic activity">
    <reaction evidence="11">
        <text>apo-[peptidyl-carrier protein] + CoA = holo-[peptidyl-carrier protein] + adenosine 3',5'-bisphosphate + H(+)</text>
        <dbReference type="Rhea" id="RHEA:46228"/>
        <dbReference type="Rhea" id="RHEA-COMP:11479"/>
        <dbReference type="Rhea" id="RHEA-COMP:11480"/>
        <dbReference type="ChEBI" id="CHEBI:15378"/>
        <dbReference type="ChEBI" id="CHEBI:29999"/>
        <dbReference type="ChEBI" id="CHEBI:57287"/>
        <dbReference type="ChEBI" id="CHEBI:58343"/>
        <dbReference type="ChEBI" id="CHEBI:64479"/>
    </reaction>
</comment>
<comment type="catalytic activity">
    <reaction evidence="10">
        <text>apo-[aryl-carrier protein] + CoA = holo-[aryl-carrier protein] + adenosine 3',5'-bisphosphate + H(+)</text>
        <dbReference type="Rhea" id="RHEA:48404"/>
        <dbReference type="Rhea" id="RHEA-COMP:15903"/>
        <dbReference type="Rhea" id="RHEA-COMP:17557"/>
        <dbReference type="ChEBI" id="CHEBI:15378"/>
        <dbReference type="ChEBI" id="CHEBI:29999"/>
        <dbReference type="ChEBI" id="CHEBI:57287"/>
        <dbReference type="ChEBI" id="CHEBI:58343"/>
        <dbReference type="ChEBI" id="CHEBI:64479"/>
    </reaction>
</comment>
<evidence type="ECO:0000256" key="10">
    <source>
        <dbReference type="ARBA" id="ARBA00049176"/>
    </source>
</evidence>
<protein>
    <recommendedName>
        <fullName evidence="5">Enterobactin synthase component D</fullName>
    </recommendedName>
    <alternativeName>
        <fullName evidence="8">4'-phosphopantetheinyl transferase EntD</fullName>
    </alternativeName>
    <alternativeName>
        <fullName evidence="9">Enterochelin synthase D</fullName>
    </alternativeName>
</protein>
<dbReference type="InterPro" id="IPR003542">
    <property type="entry name" value="Enbac_synth_compD-like"/>
</dbReference>
<dbReference type="InterPro" id="IPR037143">
    <property type="entry name" value="4-PPantetheinyl_Trfase_dom_sf"/>
</dbReference>
<proteinExistence type="inferred from homology"/>
<evidence type="ECO:0000259" key="15">
    <source>
        <dbReference type="Pfam" id="PF17837"/>
    </source>
</evidence>
<name>Q840C6_ACIBA</name>
<evidence type="ECO:0000256" key="1">
    <source>
        <dbReference type="ARBA" id="ARBA00003937"/>
    </source>
</evidence>
<evidence type="ECO:0000256" key="2">
    <source>
        <dbReference type="ARBA" id="ARBA00004993"/>
    </source>
</evidence>
<feature type="binding site" evidence="12">
    <location>
        <position position="177"/>
    </location>
    <ligand>
        <name>CoA</name>
        <dbReference type="ChEBI" id="CHEBI:57287"/>
    </ligand>
</feature>
<comment type="similarity">
    <text evidence="3">Belongs to the P-Pant transferase superfamily. EntD family.</text>
</comment>
<evidence type="ECO:0000256" key="11">
    <source>
        <dbReference type="ARBA" id="ARBA00049191"/>
    </source>
</evidence>
<feature type="binding site" evidence="12">
    <location>
        <begin position="109"/>
        <end position="110"/>
    </location>
    <ligand>
        <name>CoA</name>
        <dbReference type="ChEBI" id="CHEBI:57287"/>
    </ligand>
</feature>
<reference evidence="16" key="1">
    <citation type="journal article" date="2003" name="Microbiology">
        <title>Genetic organization of an Acinetobacter baumannii chromosomal region harbouring genes related to siderophore biosynthesis and transport.</title>
        <authorList>
            <person name="Dorsey C.W."/>
            <person name="Tolmasky M.E."/>
            <person name="Crosa J.H."/>
            <person name="Actis L.A."/>
        </authorList>
    </citation>
    <scope>NUCLEOTIDE SEQUENCE</scope>
    <source>
        <strain evidence="16">8399</strain>
    </source>
</reference>
<feature type="binding site" evidence="12">
    <location>
        <position position="65"/>
    </location>
    <ligand>
        <name>CoA</name>
        <dbReference type="ChEBI" id="CHEBI:57287"/>
    </ligand>
</feature>
<feature type="binding site" evidence="12">
    <location>
        <position position="181"/>
    </location>
    <ligand>
        <name>CoA</name>
        <dbReference type="ChEBI" id="CHEBI:57287"/>
    </ligand>
</feature>
<dbReference type="GO" id="GO:0000287">
    <property type="term" value="F:magnesium ion binding"/>
    <property type="evidence" value="ECO:0007669"/>
    <property type="project" value="InterPro"/>
</dbReference>
<evidence type="ECO:0000313" key="16">
    <source>
        <dbReference type="EMBL" id="AAN28938.1"/>
    </source>
</evidence>
<comment type="pathway">
    <text evidence="2">Siderophore biosynthesis; enterobactin biosynthesis.</text>
</comment>
<sequence>MKPNTVSHYLYIPEQLSKSIYEISSSIFFTSGLFCYGVDLSKTQHLHIDQQLEHPLKIAQARIERKNEYLCGRVLAQAVLNHHFSLNQPITSMYEHLPIWPNHILGSISHSQNKLIVGLSNNAIYLGVDIEHWVTSEFAKESAHLILAPSELDLWSCKATKFFDFSRYVSLIFSVKESLYKAVYSTAKQYIDFLEASIVDINFDNQTLTLAFTLETQQRYQLLEQYQGGWVVEQDCVMTWVYQASYSV</sequence>
<evidence type="ECO:0000259" key="14">
    <source>
        <dbReference type="Pfam" id="PF01648"/>
    </source>
</evidence>
<feature type="binding site" evidence="13">
    <location>
        <position position="130"/>
    </location>
    <ligand>
        <name>Mg(2+)</name>
        <dbReference type="ChEBI" id="CHEBI:18420"/>
    </ligand>
</feature>
<dbReference type="GO" id="GO:0005886">
    <property type="term" value="C:plasma membrane"/>
    <property type="evidence" value="ECO:0007669"/>
    <property type="project" value="TreeGrafter"/>
</dbReference>
<feature type="binding site" evidence="13">
    <location>
        <position position="129"/>
    </location>
    <ligand>
        <name>Mg(2+)</name>
        <dbReference type="ChEBI" id="CHEBI:18420"/>
    </ligand>
</feature>
<dbReference type="InterPro" id="IPR041354">
    <property type="entry name" value="4PPT_N"/>
</dbReference>
<dbReference type="PANTHER" id="PTHR38096">
    <property type="entry name" value="ENTEROBACTIN SYNTHASE COMPONENT D"/>
    <property type="match status" value="1"/>
</dbReference>
<dbReference type="PRINTS" id="PR01399">
    <property type="entry name" value="ENTSNTHTASED"/>
</dbReference>
<keyword evidence="13" id="KW-0479">Metal-binding</keyword>
<dbReference type="GO" id="GO:0008897">
    <property type="term" value="F:holo-[acyl-carrier-protein] synthase activity"/>
    <property type="evidence" value="ECO:0007669"/>
    <property type="project" value="InterPro"/>
</dbReference>
<keyword evidence="6 16" id="KW-0808">Transferase</keyword>
<evidence type="ECO:0000256" key="7">
    <source>
        <dbReference type="ARBA" id="ARBA00023191"/>
    </source>
</evidence>
<evidence type="ECO:0000256" key="6">
    <source>
        <dbReference type="ARBA" id="ARBA00022679"/>
    </source>
</evidence>
<feature type="domain" description="4'-phosphopantetheinyl transferase N-terminal" evidence="15">
    <location>
        <begin position="58"/>
        <end position="116"/>
    </location>
</feature>
<accession>Q840C6</accession>
<feature type="domain" description="4'-phosphopantetheinyl transferase" evidence="14">
    <location>
        <begin position="126"/>
        <end position="223"/>
    </location>
</feature>
<evidence type="ECO:0000256" key="12">
    <source>
        <dbReference type="PIRSR" id="PIRSR603542-1"/>
    </source>
</evidence>
<keyword evidence="7" id="KW-0259">Enterobactin biosynthesis</keyword>
<feature type="binding site" evidence="12">
    <location>
        <position position="73"/>
    </location>
    <ligand>
        <name>CoA</name>
        <dbReference type="ChEBI" id="CHEBI:57287"/>
    </ligand>
</feature>
<dbReference type="InterPro" id="IPR008278">
    <property type="entry name" value="4-PPantetheinyl_Trfase_dom"/>
</dbReference>
<comment type="function">
    <text evidence="1">Involved in the biosynthesis of the siderophore enterobactin (enterochelin), which is a macrocyclic trimeric lactone of N-(2,3-dihydroxybenzoyl)-serine. The serine trilactone serves as a scaffolding for the three catechol functionalities that provide hexadentate coordination for the tightly ligated iron(2+) atoms. Plays an essential role in the assembly of the enterobactin by catalyzing the transfer of the 4'-phosphopantetheine (Ppant) moiety from coenzyme A to the apo-domains of both EntB (ArCP domain) and EntF (PCP domain) to yield their holo-forms which make them competent for the activation of 2,3-dihydroxybenzoate (DHB) and L-serine, respectively.</text>
</comment>
<dbReference type="AlphaFoldDB" id="Q840C6"/>
<dbReference type="GO" id="GO:0009239">
    <property type="term" value="P:enterobactin biosynthetic process"/>
    <property type="evidence" value="ECO:0007669"/>
    <property type="project" value="UniProtKB-UniPathway"/>
</dbReference>
<dbReference type="PANTHER" id="PTHR38096:SF1">
    <property type="entry name" value="ENTEROBACTIN SYNTHASE COMPONENT D"/>
    <property type="match status" value="1"/>
</dbReference>
<dbReference type="Pfam" id="PF17837">
    <property type="entry name" value="4PPT_N"/>
    <property type="match status" value="1"/>
</dbReference>
<evidence type="ECO:0000256" key="8">
    <source>
        <dbReference type="ARBA" id="ARBA00029894"/>
    </source>
</evidence>
<feature type="binding site" evidence="13">
    <location>
        <position position="131"/>
    </location>
    <ligand>
        <name>Mg(2+)</name>
        <dbReference type="ChEBI" id="CHEBI:18420"/>
    </ligand>
</feature>
<dbReference type="SUPFAM" id="SSF56214">
    <property type="entry name" value="4'-phosphopantetheinyl transferase"/>
    <property type="match status" value="1"/>
</dbReference>
<dbReference type="GO" id="GO:0009366">
    <property type="term" value="C:enterobactin synthetase complex"/>
    <property type="evidence" value="ECO:0007669"/>
    <property type="project" value="InterPro"/>
</dbReference>
<evidence type="ECO:0000256" key="4">
    <source>
        <dbReference type="ARBA" id="ARBA00011503"/>
    </source>
</evidence>
<dbReference type="EMBL" id="AY149472">
    <property type="protein sequence ID" value="AAN28938.1"/>
    <property type="molecule type" value="Genomic_DNA"/>
</dbReference>
<organism evidence="16">
    <name type="scientific">Acinetobacter baumannii</name>
    <dbReference type="NCBI Taxonomy" id="470"/>
    <lineage>
        <taxon>Bacteria</taxon>
        <taxon>Pseudomonadati</taxon>
        <taxon>Pseudomonadota</taxon>
        <taxon>Gammaproteobacteria</taxon>
        <taxon>Moraxellales</taxon>
        <taxon>Moraxellaceae</taxon>
        <taxon>Acinetobacter</taxon>
        <taxon>Acinetobacter calcoaceticus/baumannii complex</taxon>
    </lineage>
</organism>
<dbReference type="UniPathway" id="UPA00017"/>
<comment type="cofactor">
    <cofactor evidence="13">
        <name>Mg(2+)</name>
        <dbReference type="ChEBI" id="CHEBI:18420"/>
    </cofactor>
</comment>
<evidence type="ECO:0000256" key="3">
    <source>
        <dbReference type="ARBA" id="ARBA00008342"/>
    </source>
</evidence>
<dbReference type="Pfam" id="PF01648">
    <property type="entry name" value="ACPS"/>
    <property type="match status" value="1"/>
</dbReference>
<keyword evidence="13" id="KW-0460">Magnesium</keyword>
<evidence type="ECO:0000256" key="13">
    <source>
        <dbReference type="PIRSR" id="PIRSR603542-2"/>
    </source>
</evidence>